<protein>
    <submittedName>
        <fullName evidence="2">Uncharacterized protein</fullName>
    </submittedName>
</protein>
<comment type="caution">
    <text evidence="2">The sequence shown here is derived from an EMBL/GenBank/DDBJ whole genome shotgun (WGS) entry which is preliminary data.</text>
</comment>
<keyword evidence="3" id="KW-1185">Reference proteome</keyword>
<dbReference type="InterPro" id="IPR004244">
    <property type="entry name" value="Transposase_22"/>
</dbReference>
<evidence type="ECO:0000313" key="3">
    <source>
        <dbReference type="Proteomes" id="UP000821853"/>
    </source>
</evidence>
<dbReference type="AlphaFoldDB" id="A0A9J6GYW1"/>
<gene>
    <name evidence="2" type="ORF">HPB48_000284</name>
</gene>
<reference evidence="2 3" key="1">
    <citation type="journal article" date="2020" name="Cell">
        <title>Large-Scale Comparative Analyses of Tick Genomes Elucidate Their Genetic Diversity and Vector Capacities.</title>
        <authorList>
            <consortium name="Tick Genome and Microbiome Consortium (TIGMIC)"/>
            <person name="Jia N."/>
            <person name="Wang J."/>
            <person name="Shi W."/>
            <person name="Du L."/>
            <person name="Sun Y."/>
            <person name="Zhan W."/>
            <person name="Jiang J.F."/>
            <person name="Wang Q."/>
            <person name="Zhang B."/>
            <person name="Ji P."/>
            <person name="Bell-Sakyi L."/>
            <person name="Cui X.M."/>
            <person name="Yuan T.T."/>
            <person name="Jiang B.G."/>
            <person name="Yang W.F."/>
            <person name="Lam T.T."/>
            <person name="Chang Q.C."/>
            <person name="Ding S.J."/>
            <person name="Wang X.J."/>
            <person name="Zhu J.G."/>
            <person name="Ruan X.D."/>
            <person name="Zhao L."/>
            <person name="Wei J.T."/>
            <person name="Ye R.Z."/>
            <person name="Que T.C."/>
            <person name="Du C.H."/>
            <person name="Zhou Y.H."/>
            <person name="Cheng J.X."/>
            <person name="Dai P.F."/>
            <person name="Guo W.B."/>
            <person name="Han X.H."/>
            <person name="Huang E.J."/>
            <person name="Li L.F."/>
            <person name="Wei W."/>
            <person name="Gao Y.C."/>
            <person name="Liu J.Z."/>
            <person name="Shao H.Z."/>
            <person name="Wang X."/>
            <person name="Wang C.C."/>
            <person name="Yang T.C."/>
            <person name="Huo Q.B."/>
            <person name="Li W."/>
            <person name="Chen H.Y."/>
            <person name="Chen S.E."/>
            <person name="Zhou L.G."/>
            <person name="Ni X.B."/>
            <person name="Tian J.H."/>
            <person name="Sheng Y."/>
            <person name="Liu T."/>
            <person name="Pan Y.S."/>
            <person name="Xia L.Y."/>
            <person name="Li J."/>
            <person name="Zhao F."/>
            <person name="Cao W.C."/>
        </authorList>
    </citation>
    <scope>NUCLEOTIDE SEQUENCE [LARGE SCALE GENOMIC DNA]</scope>
    <source>
        <strain evidence="2">HaeL-2018</strain>
    </source>
</reference>
<dbReference type="EMBL" id="JABSTR010000010">
    <property type="protein sequence ID" value="KAH9379615.1"/>
    <property type="molecule type" value="Genomic_DNA"/>
</dbReference>
<dbReference type="Proteomes" id="UP000821853">
    <property type="component" value="Chromosome 8"/>
</dbReference>
<evidence type="ECO:0000313" key="2">
    <source>
        <dbReference type="EMBL" id="KAH9379615.1"/>
    </source>
</evidence>
<dbReference type="OrthoDB" id="5984028at2759"/>
<evidence type="ECO:0000256" key="1">
    <source>
        <dbReference type="SAM" id="Coils"/>
    </source>
</evidence>
<proteinExistence type="predicted"/>
<name>A0A9J6GYW1_HAELO</name>
<dbReference type="VEuPathDB" id="VectorBase:HLOH_059939"/>
<accession>A0A9J6GYW1</accession>
<sequence length="255" mass="29405">MDLPKNLLRINLLEIQTCCRLPRHCSRYVYGSFRIFFRATMTKVSKELTTALDKLNMEIKADLKIFRESTDRDFRTDLRETKASLKFIGEKCDEMRVDLKSVLEQNKQLRAKNVTLKERCDKQETQLKAIESRLVDCEQYSGNANVEIKGIPVRDKENLFDILTELGNCIEEPISPCDVDVCHRVPIPNDQASKNIIVQFIHRSKRNAVLELETAKKKKLTCAELGLDHPAPIFVNDHPAPDRKRLLVEAVAKKR</sequence>
<organism evidence="2 3">
    <name type="scientific">Haemaphysalis longicornis</name>
    <name type="common">Bush tick</name>
    <dbReference type="NCBI Taxonomy" id="44386"/>
    <lineage>
        <taxon>Eukaryota</taxon>
        <taxon>Metazoa</taxon>
        <taxon>Ecdysozoa</taxon>
        <taxon>Arthropoda</taxon>
        <taxon>Chelicerata</taxon>
        <taxon>Arachnida</taxon>
        <taxon>Acari</taxon>
        <taxon>Parasitiformes</taxon>
        <taxon>Ixodida</taxon>
        <taxon>Ixodoidea</taxon>
        <taxon>Ixodidae</taxon>
        <taxon>Haemaphysalinae</taxon>
        <taxon>Haemaphysalis</taxon>
    </lineage>
</organism>
<keyword evidence="1" id="KW-0175">Coiled coil</keyword>
<dbReference type="PANTHER" id="PTHR11505">
    <property type="entry name" value="L1 TRANSPOSABLE ELEMENT-RELATED"/>
    <property type="match status" value="1"/>
</dbReference>
<feature type="coiled-coil region" evidence="1">
    <location>
        <begin position="92"/>
        <end position="133"/>
    </location>
</feature>